<dbReference type="OrthoDB" id="566238at2759"/>
<proteinExistence type="predicted"/>
<reference evidence="2" key="1">
    <citation type="submission" date="2022-07" db="EMBL/GenBank/DDBJ databases">
        <title>Phylogenomic reconstructions and comparative analyses of Kickxellomycotina fungi.</title>
        <authorList>
            <person name="Reynolds N.K."/>
            <person name="Stajich J.E."/>
            <person name="Barry K."/>
            <person name="Grigoriev I.V."/>
            <person name="Crous P."/>
            <person name="Smith M.E."/>
        </authorList>
    </citation>
    <scope>NUCLEOTIDE SEQUENCE</scope>
    <source>
        <strain evidence="2">NBRC 100468</strain>
    </source>
</reference>
<dbReference type="InterPro" id="IPR036873">
    <property type="entry name" value="Rhodanese-like_dom_sf"/>
</dbReference>
<dbReference type="EMBL" id="JANBPU010000129">
    <property type="protein sequence ID" value="KAJ1915803.1"/>
    <property type="molecule type" value="Genomic_DNA"/>
</dbReference>
<dbReference type="PROSITE" id="PS50206">
    <property type="entry name" value="RHODANESE_3"/>
    <property type="match status" value="1"/>
</dbReference>
<dbReference type="SMART" id="SM00450">
    <property type="entry name" value="RHOD"/>
    <property type="match status" value="1"/>
</dbReference>
<feature type="domain" description="Rhodanese" evidence="1">
    <location>
        <begin position="40"/>
        <end position="148"/>
    </location>
</feature>
<dbReference type="Proteomes" id="UP001150538">
    <property type="component" value="Unassembled WGS sequence"/>
</dbReference>
<accession>A0A9W8A0S0</accession>
<evidence type="ECO:0000313" key="3">
    <source>
        <dbReference type="Proteomes" id="UP001150538"/>
    </source>
</evidence>
<gene>
    <name evidence="2" type="primary">RDL2</name>
    <name evidence="2" type="ORF">H4219_004120</name>
</gene>
<dbReference type="InterPro" id="IPR001763">
    <property type="entry name" value="Rhodanese-like_dom"/>
</dbReference>
<organism evidence="2 3">
    <name type="scientific">Mycoemilia scoparia</name>
    <dbReference type="NCBI Taxonomy" id="417184"/>
    <lineage>
        <taxon>Eukaryota</taxon>
        <taxon>Fungi</taxon>
        <taxon>Fungi incertae sedis</taxon>
        <taxon>Zoopagomycota</taxon>
        <taxon>Kickxellomycotina</taxon>
        <taxon>Kickxellomycetes</taxon>
        <taxon>Kickxellales</taxon>
        <taxon>Kickxellaceae</taxon>
        <taxon>Mycoemilia</taxon>
    </lineage>
</organism>
<name>A0A9W8A0S0_9FUNG</name>
<evidence type="ECO:0000313" key="2">
    <source>
        <dbReference type="EMBL" id="KAJ1915803.1"/>
    </source>
</evidence>
<dbReference type="Gene3D" id="3.40.250.10">
    <property type="entry name" value="Rhodanese-like domain"/>
    <property type="match status" value="1"/>
</dbReference>
<keyword evidence="3" id="KW-1185">Reference proteome</keyword>
<dbReference type="AlphaFoldDB" id="A0A9W8A0S0"/>
<dbReference type="PANTHER" id="PTHR44086:SF10">
    <property type="entry name" value="THIOSULFATE SULFURTRANSFERASE_RHODANESE-LIKE DOMAIN-CONTAINING PROTEIN 3"/>
    <property type="match status" value="1"/>
</dbReference>
<dbReference type="GO" id="GO:0005739">
    <property type="term" value="C:mitochondrion"/>
    <property type="evidence" value="ECO:0007669"/>
    <property type="project" value="TreeGrafter"/>
</dbReference>
<comment type="caution">
    <text evidence="2">The sequence shown here is derived from an EMBL/GenBank/DDBJ whole genome shotgun (WGS) entry which is preliminary data.</text>
</comment>
<dbReference type="GO" id="GO:0004792">
    <property type="term" value="F:thiosulfate-cyanide sulfurtransferase activity"/>
    <property type="evidence" value="ECO:0007669"/>
    <property type="project" value="TreeGrafter"/>
</dbReference>
<dbReference type="Pfam" id="PF00581">
    <property type="entry name" value="Rhodanese"/>
    <property type="match status" value="1"/>
</dbReference>
<evidence type="ECO:0000259" key="1">
    <source>
        <dbReference type="PROSITE" id="PS50206"/>
    </source>
</evidence>
<dbReference type="SUPFAM" id="SSF52821">
    <property type="entry name" value="Rhodanese/Cell cycle control phosphatase"/>
    <property type="match status" value="1"/>
</dbReference>
<protein>
    <submittedName>
        <fullName evidence="2">Thiosulfate sulfurtransferase rdl2, mitochondrial</fullName>
    </submittedName>
</protein>
<dbReference type="PANTHER" id="PTHR44086">
    <property type="entry name" value="THIOSULFATE SULFURTRANSFERASE RDL2, MITOCHONDRIAL-RELATED"/>
    <property type="match status" value="1"/>
</dbReference>
<sequence length="150" mass="16160">MSLLYTLISTSVKSIFQMSHAKSIDIAELKGIIQSQASSPSSKVVIVDVRSADEFNDGHVPNAFNIPIGNFETALKQILAQQSSDAGTDSPVSGVLPSKFPKPNDPSSCLLLYCKSGGRTRMAQGVAENLGYQNNLMVYYPGWNEFGSNL</sequence>